<protein>
    <submittedName>
        <fullName evidence="1">Uncharacterized protein</fullName>
    </submittedName>
</protein>
<dbReference type="AlphaFoldDB" id="A0A2S7SZ48"/>
<evidence type="ECO:0000313" key="1">
    <source>
        <dbReference type="EMBL" id="PQJ12219.1"/>
    </source>
</evidence>
<sequence>MAEWFLAMVNLPNTHTMIKHILALCLVFLCIASAQGQTLRIRSNSVENLHIVAVGIDKDGHTTTRMLYDFTGDHYQRLSLFEEKYGYDYFHNKEMKHEGLDPTCRWTKLMIYDASNTIYDTIDITKADNKVHIGHAAIWAKIKIRRERDYILTDVIINDDIDG</sequence>
<evidence type="ECO:0000313" key="2">
    <source>
        <dbReference type="Proteomes" id="UP000239872"/>
    </source>
</evidence>
<reference evidence="1 2" key="1">
    <citation type="submission" date="2018-01" db="EMBL/GenBank/DDBJ databases">
        <title>A novel member of the phylum Bacteroidetes isolated from glacier ice.</title>
        <authorList>
            <person name="Liu Q."/>
            <person name="Xin Y.-H."/>
        </authorList>
    </citation>
    <scope>NUCLEOTIDE SEQUENCE [LARGE SCALE GENOMIC DNA]</scope>
    <source>
        <strain evidence="1 2">RB1R16</strain>
    </source>
</reference>
<proteinExistence type="predicted"/>
<dbReference type="Proteomes" id="UP000239872">
    <property type="component" value="Unassembled WGS sequence"/>
</dbReference>
<gene>
    <name evidence="1" type="ORF">CJD36_000210</name>
</gene>
<organism evidence="1 2">
    <name type="scientific">Flavipsychrobacter stenotrophus</name>
    <dbReference type="NCBI Taxonomy" id="2077091"/>
    <lineage>
        <taxon>Bacteria</taxon>
        <taxon>Pseudomonadati</taxon>
        <taxon>Bacteroidota</taxon>
        <taxon>Chitinophagia</taxon>
        <taxon>Chitinophagales</taxon>
        <taxon>Chitinophagaceae</taxon>
        <taxon>Flavipsychrobacter</taxon>
    </lineage>
</organism>
<comment type="caution">
    <text evidence="1">The sequence shown here is derived from an EMBL/GenBank/DDBJ whole genome shotgun (WGS) entry which is preliminary data.</text>
</comment>
<name>A0A2S7SZ48_9BACT</name>
<keyword evidence="2" id="KW-1185">Reference proteome</keyword>
<dbReference type="EMBL" id="PPSL01000001">
    <property type="protein sequence ID" value="PQJ12219.1"/>
    <property type="molecule type" value="Genomic_DNA"/>
</dbReference>
<accession>A0A2S7SZ48</accession>